<dbReference type="Gene3D" id="3.30.342.10">
    <property type="entry name" value="DNA Polymerase, chain B, domain 1"/>
    <property type="match status" value="1"/>
</dbReference>
<sequence>MKAVFHVLDAISRDQIQKITRETEDEQEVEIEFEDEDQLSEGGAKPGDSNKSERGLVIHLFGMTAEGESLRCDVEGFRPYFYVKVPPTIKPEAFAFDIRSQTKKSIRVYNKELRENEYVEVDTIGSLQVKLLKRKELFGFTAGEEFSFLKLSVGSLAEFRSLKNVFLNNYQEPIYKVSSNSPPLQVYESGLDPILRFFHLRDIKPCGWVSVKGDNSCDEESGIRVITCNWEDVSPELLPPKPTAPFKTLFWDIECYSTTGAFPVANPKSGKGDPIIQIGCIMKGSEGSIERTIFVYGDCKDKKAVCDSIEGISVYSYTSESAMMDGWFNWLVDTNPDVWVGYNIFGFDERYVWDRLTALKLLYPSSPTYDKIQRLSRLFKHGGEVKLNEKRLASSAMGDNFLYTLSLQGRLQIDLFHVVKRGYALPSYSLDNVIKHFMSGKLKKITKEEDGTWKIQTSATGNAKVGRAIVLMDETGDELTDKLQILEVGQGFLRVQPSEVDTELDTDLAVKWVIVKDDVSPADIFRLHRGSSADRAVIASYCIQDCELTMELYNKLETFNNAMSMANVCSVPVTMIFTRGQGVKIESLIFKACHYAGLNILTLTSPPFNAPDTPRVDINGNEIVEEAQDSYEGAIVLDPTPGFYTRSPIGVCDFASLYPSTIESENISYDSLLWVKDYSLDGKEIKTAWTFDEAKIDHYQRKGEAMGCRWIDISFDIWKPDPEDTRKQPKKIKTGIRVCRYAQPADGSKSALPNIVHDLLAARAAKRAEIKKESDPFRKALLDAEQLAYKLTANSLYGQLGSGVFKVRLQHLAASVTAYGRKQILFAKAAIERFYGPEAKDPRCSAHVVYGDTDSLFVEINPRNPETGERLEGREAIQATIDITTEAGHFITQALKKPHDFEFDKAFYPFIIFSKKRYVGNMYEENADDYVQKSMGIATKRRDYAPIVKTIYGGAIKILLTNRDVPAAAEFVKKWVTDMMDNKVSLNQLTITKSLRSEYKTPTPPAHKALAMRITQRDPGNAPASGDRLSFVYFKQPAGFKGTQGDRVETPGFIRANNLKPDPEFYIDHQIKNPVGQLFSILVDKLPNAKPPPRGWSSDPDIQTAERELYAQDYLFKTALMKKNGTLTAMWGIKEDTTKVPVAQSVVRRSPRVSAGLTKGQSRMDSFMEDRMLVEQIKKEKSKRGKK</sequence>
<dbReference type="InterPro" id="IPR006172">
    <property type="entry name" value="DNA-dir_DNA_pol_B"/>
</dbReference>
<dbReference type="GO" id="GO:0006297">
    <property type="term" value="P:nucleotide-excision repair, DNA gap filling"/>
    <property type="evidence" value="ECO:0007669"/>
    <property type="project" value="TreeGrafter"/>
</dbReference>
<evidence type="ECO:0000259" key="9">
    <source>
        <dbReference type="Pfam" id="PF00136"/>
    </source>
</evidence>
<evidence type="ECO:0000256" key="8">
    <source>
        <dbReference type="SAM" id="MobiDB-lite"/>
    </source>
</evidence>
<dbReference type="PROSITE" id="PS00116">
    <property type="entry name" value="DNA_POLYMERASE_B"/>
    <property type="match status" value="1"/>
</dbReference>
<dbReference type="PANTHER" id="PTHR10322:SF23">
    <property type="entry name" value="DNA POLYMERASE DELTA CATALYTIC SUBUNIT"/>
    <property type="match status" value="1"/>
</dbReference>
<keyword evidence="4" id="KW-0548">Nucleotidyltransferase</keyword>
<dbReference type="GO" id="GO:0043625">
    <property type="term" value="C:delta DNA polymerase complex"/>
    <property type="evidence" value="ECO:0007669"/>
    <property type="project" value="TreeGrafter"/>
</dbReference>
<dbReference type="PANTHER" id="PTHR10322">
    <property type="entry name" value="DNA POLYMERASE CATALYTIC SUBUNIT"/>
    <property type="match status" value="1"/>
</dbReference>
<dbReference type="GO" id="GO:0006287">
    <property type="term" value="P:base-excision repair, gap-filling"/>
    <property type="evidence" value="ECO:0007669"/>
    <property type="project" value="TreeGrafter"/>
</dbReference>
<feature type="compositionally biased region" description="Acidic residues" evidence="8">
    <location>
        <begin position="23"/>
        <end position="39"/>
    </location>
</feature>
<evidence type="ECO:0000259" key="10">
    <source>
        <dbReference type="Pfam" id="PF03104"/>
    </source>
</evidence>
<dbReference type="InterPro" id="IPR023211">
    <property type="entry name" value="DNA_pol_palm_dom_sf"/>
</dbReference>
<dbReference type="Gene3D" id="1.10.287.690">
    <property type="entry name" value="Helix hairpin bin"/>
    <property type="match status" value="1"/>
</dbReference>
<evidence type="ECO:0000256" key="2">
    <source>
        <dbReference type="ARBA" id="ARBA00012417"/>
    </source>
</evidence>
<comment type="catalytic activity">
    <reaction evidence="7">
        <text>DNA(n) + a 2'-deoxyribonucleoside 5'-triphosphate = DNA(n+1) + diphosphate</text>
        <dbReference type="Rhea" id="RHEA:22508"/>
        <dbReference type="Rhea" id="RHEA-COMP:17339"/>
        <dbReference type="Rhea" id="RHEA-COMP:17340"/>
        <dbReference type="ChEBI" id="CHEBI:33019"/>
        <dbReference type="ChEBI" id="CHEBI:61560"/>
        <dbReference type="ChEBI" id="CHEBI:173112"/>
        <dbReference type="EC" id="2.7.7.7"/>
    </reaction>
</comment>
<dbReference type="InterPro" id="IPR012337">
    <property type="entry name" value="RNaseH-like_sf"/>
</dbReference>
<comment type="similarity">
    <text evidence="1">Belongs to the DNA polymerase type-B family.</text>
</comment>
<evidence type="ECO:0000256" key="7">
    <source>
        <dbReference type="ARBA" id="ARBA00049244"/>
    </source>
</evidence>
<dbReference type="EMBL" id="MN740799">
    <property type="protein sequence ID" value="QHU12379.1"/>
    <property type="molecule type" value="Genomic_DNA"/>
</dbReference>
<dbReference type="GO" id="GO:0003677">
    <property type="term" value="F:DNA binding"/>
    <property type="evidence" value="ECO:0007669"/>
    <property type="project" value="UniProtKB-KW"/>
</dbReference>
<reference evidence="11" key="1">
    <citation type="journal article" date="2020" name="Nature">
        <title>Giant virus diversity and host interactions through global metagenomics.</title>
        <authorList>
            <person name="Schulz F."/>
            <person name="Roux S."/>
            <person name="Paez-Espino D."/>
            <person name="Jungbluth S."/>
            <person name="Walsh D.A."/>
            <person name="Denef V.J."/>
            <person name="McMahon K.D."/>
            <person name="Konstantinidis K.T."/>
            <person name="Eloe-Fadrosh E.A."/>
            <person name="Kyrpides N.C."/>
            <person name="Woyke T."/>
        </authorList>
    </citation>
    <scope>NUCLEOTIDE SEQUENCE</scope>
    <source>
        <strain evidence="11">GVMAG-S-1101171-110</strain>
    </source>
</reference>
<feature type="region of interest" description="Disordered" evidence="8">
    <location>
        <begin position="21"/>
        <end position="51"/>
    </location>
</feature>
<dbReference type="Gene3D" id="1.10.132.60">
    <property type="entry name" value="DNA polymerase family B, C-terminal domain"/>
    <property type="match status" value="1"/>
</dbReference>
<dbReference type="SUPFAM" id="SSF53098">
    <property type="entry name" value="Ribonuclease H-like"/>
    <property type="match status" value="1"/>
</dbReference>
<keyword evidence="5" id="KW-0239">DNA-directed DNA polymerase</keyword>
<evidence type="ECO:0000256" key="4">
    <source>
        <dbReference type="ARBA" id="ARBA00022695"/>
    </source>
</evidence>
<evidence type="ECO:0000256" key="6">
    <source>
        <dbReference type="ARBA" id="ARBA00023125"/>
    </source>
</evidence>
<dbReference type="InterPro" id="IPR036397">
    <property type="entry name" value="RNaseH_sf"/>
</dbReference>
<evidence type="ECO:0000256" key="1">
    <source>
        <dbReference type="ARBA" id="ARBA00005755"/>
    </source>
</evidence>
<dbReference type="SUPFAM" id="SSF56672">
    <property type="entry name" value="DNA/RNA polymerases"/>
    <property type="match status" value="1"/>
</dbReference>
<keyword evidence="6" id="KW-0238">DNA-binding</keyword>
<dbReference type="PRINTS" id="PR00106">
    <property type="entry name" value="DNAPOLB"/>
</dbReference>
<dbReference type="Gene3D" id="3.30.420.10">
    <property type="entry name" value="Ribonuclease H-like superfamily/Ribonuclease H"/>
    <property type="match status" value="2"/>
</dbReference>
<evidence type="ECO:0000313" key="11">
    <source>
        <dbReference type="EMBL" id="QHU12379.1"/>
    </source>
</evidence>
<dbReference type="InterPro" id="IPR042087">
    <property type="entry name" value="DNA_pol_B_thumb"/>
</dbReference>
<feature type="domain" description="DNA-directed DNA polymerase family B multifunctional" evidence="9">
    <location>
        <begin position="571"/>
        <end position="1080"/>
    </location>
</feature>
<dbReference type="Gene3D" id="3.90.1600.10">
    <property type="entry name" value="Palm domain of DNA polymerase"/>
    <property type="match status" value="1"/>
</dbReference>
<dbReference type="InterPro" id="IPR043502">
    <property type="entry name" value="DNA/RNA_pol_sf"/>
</dbReference>
<evidence type="ECO:0000256" key="3">
    <source>
        <dbReference type="ARBA" id="ARBA00022679"/>
    </source>
</evidence>
<accession>A0A6C0K3S4</accession>
<dbReference type="GO" id="GO:0008296">
    <property type="term" value="F:3'-5'-DNA exonuclease activity"/>
    <property type="evidence" value="ECO:0007669"/>
    <property type="project" value="TreeGrafter"/>
</dbReference>
<keyword evidence="3" id="KW-0808">Transferase</keyword>
<dbReference type="GO" id="GO:0003887">
    <property type="term" value="F:DNA-directed DNA polymerase activity"/>
    <property type="evidence" value="ECO:0007669"/>
    <property type="project" value="UniProtKB-KW"/>
</dbReference>
<dbReference type="InterPro" id="IPR017964">
    <property type="entry name" value="DNA-dir_DNA_pol_B_CS"/>
</dbReference>
<dbReference type="Pfam" id="PF03104">
    <property type="entry name" value="DNA_pol_B_exo1"/>
    <property type="match status" value="1"/>
</dbReference>
<dbReference type="GO" id="GO:0045004">
    <property type="term" value="P:DNA replication proofreading"/>
    <property type="evidence" value="ECO:0007669"/>
    <property type="project" value="TreeGrafter"/>
</dbReference>
<evidence type="ECO:0000256" key="5">
    <source>
        <dbReference type="ARBA" id="ARBA00022932"/>
    </source>
</evidence>
<name>A0A6C0K3S4_9ZZZZ</name>
<feature type="domain" description="DNA-directed DNA polymerase family B exonuclease" evidence="10">
    <location>
        <begin position="185"/>
        <end position="433"/>
    </location>
</feature>
<dbReference type="GO" id="GO:0000166">
    <property type="term" value="F:nucleotide binding"/>
    <property type="evidence" value="ECO:0007669"/>
    <property type="project" value="InterPro"/>
</dbReference>
<protein>
    <recommendedName>
        <fullName evidence="2">DNA-directed DNA polymerase</fullName>
        <ecNumber evidence="2">2.7.7.7</ecNumber>
    </recommendedName>
</protein>
<dbReference type="InterPro" id="IPR050240">
    <property type="entry name" value="DNA_pol_type-B"/>
</dbReference>
<proteinExistence type="inferred from homology"/>
<dbReference type="InterPro" id="IPR006133">
    <property type="entry name" value="DNA-dir_DNA_pol_B_exonuc"/>
</dbReference>
<dbReference type="InterPro" id="IPR006134">
    <property type="entry name" value="DNA-dir_DNA_pol_B_multi_dom"/>
</dbReference>
<dbReference type="AlphaFoldDB" id="A0A6C0K3S4"/>
<organism evidence="11">
    <name type="scientific">viral metagenome</name>
    <dbReference type="NCBI Taxonomy" id="1070528"/>
    <lineage>
        <taxon>unclassified sequences</taxon>
        <taxon>metagenomes</taxon>
        <taxon>organismal metagenomes</taxon>
    </lineage>
</organism>
<dbReference type="SMART" id="SM00486">
    <property type="entry name" value="POLBc"/>
    <property type="match status" value="1"/>
</dbReference>
<dbReference type="Pfam" id="PF00136">
    <property type="entry name" value="DNA_pol_B"/>
    <property type="match status" value="1"/>
</dbReference>
<dbReference type="EC" id="2.7.7.7" evidence="2"/>